<evidence type="ECO:0000256" key="8">
    <source>
        <dbReference type="ARBA" id="ARBA00022833"/>
    </source>
</evidence>
<keyword evidence="8" id="KW-0862">Zinc</keyword>
<comment type="cofactor">
    <cofactor evidence="1">
        <name>Zn(2+)</name>
        <dbReference type="ChEBI" id="CHEBI:29105"/>
    </cofactor>
</comment>
<evidence type="ECO:0000259" key="13">
    <source>
        <dbReference type="Pfam" id="PF02163"/>
    </source>
</evidence>
<feature type="transmembrane region" description="Helical" evidence="12">
    <location>
        <begin position="182"/>
        <end position="199"/>
    </location>
</feature>
<evidence type="ECO:0000313" key="14">
    <source>
        <dbReference type="EMBL" id="MDV2885787.1"/>
    </source>
</evidence>
<keyword evidence="7" id="KW-0378">Hydrolase</keyword>
<keyword evidence="6" id="KW-0479">Metal-binding</keyword>
<dbReference type="CDD" id="cd06161">
    <property type="entry name" value="S2P-M50_SpoIVFB"/>
    <property type="match status" value="1"/>
</dbReference>
<feature type="transmembrane region" description="Helical" evidence="12">
    <location>
        <begin position="84"/>
        <end position="105"/>
    </location>
</feature>
<dbReference type="RefSeq" id="WP_323466817.1">
    <property type="nucleotide sequence ID" value="NZ_CP144224.1"/>
</dbReference>
<evidence type="ECO:0000256" key="1">
    <source>
        <dbReference type="ARBA" id="ARBA00001947"/>
    </source>
</evidence>
<dbReference type="GO" id="GO:0016020">
    <property type="term" value="C:membrane"/>
    <property type="evidence" value="ECO:0007669"/>
    <property type="project" value="UniProtKB-SubCell"/>
</dbReference>
<evidence type="ECO:0000313" key="15">
    <source>
        <dbReference type="Proteomes" id="UP001285636"/>
    </source>
</evidence>
<evidence type="ECO:0000256" key="2">
    <source>
        <dbReference type="ARBA" id="ARBA00004141"/>
    </source>
</evidence>
<dbReference type="GO" id="GO:0008237">
    <property type="term" value="F:metallopeptidase activity"/>
    <property type="evidence" value="ECO:0007669"/>
    <property type="project" value="UniProtKB-KW"/>
</dbReference>
<dbReference type="InterPro" id="IPR008915">
    <property type="entry name" value="Peptidase_M50"/>
</dbReference>
<proteinExistence type="inferred from homology"/>
<evidence type="ECO:0000256" key="3">
    <source>
        <dbReference type="ARBA" id="ARBA00007931"/>
    </source>
</evidence>
<evidence type="ECO:0000256" key="4">
    <source>
        <dbReference type="ARBA" id="ARBA00022670"/>
    </source>
</evidence>
<dbReference type="AlphaFoldDB" id="A0AAJ2NP06"/>
<evidence type="ECO:0000256" key="12">
    <source>
        <dbReference type="SAM" id="Phobius"/>
    </source>
</evidence>
<reference evidence="14" key="1">
    <citation type="submission" date="2023-10" db="EMBL/GenBank/DDBJ databases">
        <title>Screening of Alkalihalophilus pseudofirmusBZ-TG-HK211 and Its Alleviation of Salt Stress on Rapeseed Growth.</title>
        <authorList>
            <person name="Zhao B."/>
            <person name="Guo T."/>
        </authorList>
    </citation>
    <scope>NUCLEOTIDE SEQUENCE</scope>
    <source>
        <strain evidence="14">BZ-TG-HK211</strain>
    </source>
</reference>
<feature type="transmembrane region" description="Helical" evidence="12">
    <location>
        <begin position="117"/>
        <end position="134"/>
    </location>
</feature>
<accession>A0AAJ2NP06</accession>
<gene>
    <name evidence="14" type="ORF">RYX45_11405</name>
</gene>
<dbReference type="Proteomes" id="UP001285636">
    <property type="component" value="Unassembled WGS sequence"/>
</dbReference>
<comment type="similarity">
    <text evidence="3">Belongs to the peptidase M50B family.</text>
</comment>
<dbReference type="GO" id="GO:0046872">
    <property type="term" value="F:metal ion binding"/>
    <property type="evidence" value="ECO:0007669"/>
    <property type="project" value="UniProtKB-KW"/>
</dbReference>
<keyword evidence="11 12" id="KW-0472">Membrane</keyword>
<evidence type="ECO:0000256" key="9">
    <source>
        <dbReference type="ARBA" id="ARBA00022989"/>
    </source>
</evidence>
<keyword evidence="9 12" id="KW-1133">Transmembrane helix</keyword>
<sequence length="288" mass="33389">MSSLWYLLSKMKINPFFWVVLGGGVITGYFREVLLVFAIVFIHEMGHAIAAHSFKWRIHKIELLPFGGVAEVEDSGNRPIREELIVILAGPLQHVWMIGLSYILLYLDVWSQSTHELFVWHNLTILLVNLAPILPLDGGRFIQLLYMKYFSYHMALIRSWSASCAVLGVVTIFSAALLPFHLNLWVVLSFLMIVHYLEWKQRHYRMMRFLIGRPKTEKVPKKKIKSVAVSGQLSLFDGIKKMYRGYIHEFHYLDPATKKRVTVCEAQVLDALIQKKQWQITFAELASR</sequence>
<evidence type="ECO:0000256" key="11">
    <source>
        <dbReference type="ARBA" id="ARBA00023136"/>
    </source>
</evidence>
<dbReference type="Pfam" id="PF02163">
    <property type="entry name" value="Peptidase_M50"/>
    <property type="match status" value="1"/>
</dbReference>
<organism evidence="14 15">
    <name type="scientific">Alkalihalophilus pseudofirmus</name>
    <name type="common">Bacillus pseudofirmus</name>
    <dbReference type="NCBI Taxonomy" id="79885"/>
    <lineage>
        <taxon>Bacteria</taxon>
        <taxon>Bacillati</taxon>
        <taxon>Bacillota</taxon>
        <taxon>Bacilli</taxon>
        <taxon>Bacillales</taxon>
        <taxon>Bacillaceae</taxon>
        <taxon>Alkalihalophilus</taxon>
    </lineage>
</organism>
<dbReference type="GO" id="GO:0006508">
    <property type="term" value="P:proteolysis"/>
    <property type="evidence" value="ECO:0007669"/>
    <property type="project" value="UniProtKB-KW"/>
</dbReference>
<dbReference type="EMBL" id="JAWJAY010000002">
    <property type="protein sequence ID" value="MDV2885787.1"/>
    <property type="molecule type" value="Genomic_DNA"/>
</dbReference>
<evidence type="ECO:0000256" key="6">
    <source>
        <dbReference type="ARBA" id="ARBA00022723"/>
    </source>
</evidence>
<comment type="subcellular location">
    <subcellularLocation>
        <location evidence="2">Membrane</location>
        <topology evidence="2">Multi-pass membrane protein</topology>
    </subcellularLocation>
</comment>
<feature type="transmembrane region" description="Helical" evidence="12">
    <location>
        <begin position="16"/>
        <end position="42"/>
    </location>
</feature>
<evidence type="ECO:0000256" key="5">
    <source>
        <dbReference type="ARBA" id="ARBA00022692"/>
    </source>
</evidence>
<comment type="caution">
    <text evidence="14">The sequence shown here is derived from an EMBL/GenBank/DDBJ whole genome shotgun (WGS) entry which is preliminary data.</text>
</comment>
<keyword evidence="4" id="KW-0645">Protease</keyword>
<protein>
    <submittedName>
        <fullName evidence="14">M50 family metallopeptidase</fullName>
    </submittedName>
</protein>
<dbReference type="PANTHER" id="PTHR39188:SF3">
    <property type="entry name" value="STAGE IV SPORULATION PROTEIN FB"/>
    <property type="match status" value="1"/>
</dbReference>
<keyword evidence="10" id="KW-0482">Metalloprotease</keyword>
<evidence type="ECO:0000256" key="7">
    <source>
        <dbReference type="ARBA" id="ARBA00022801"/>
    </source>
</evidence>
<keyword evidence="5 12" id="KW-0812">Transmembrane</keyword>
<name>A0AAJ2NP06_ALKPS</name>
<feature type="domain" description="Peptidase M50" evidence="13">
    <location>
        <begin position="34"/>
        <end position="105"/>
    </location>
</feature>
<feature type="transmembrane region" description="Helical" evidence="12">
    <location>
        <begin position="155"/>
        <end position="176"/>
    </location>
</feature>
<evidence type="ECO:0000256" key="10">
    <source>
        <dbReference type="ARBA" id="ARBA00023049"/>
    </source>
</evidence>
<dbReference type="PANTHER" id="PTHR39188">
    <property type="entry name" value="MEMBRANE-ASSOCIATED ZINC METALLOPROTEASE M50B"/>
    <property type="match status" value="1"/>
</dbReference>